<reference evidence="1 2" key="1">
    <citation type="submission" date="2023-02" db="EMBL/GenBank/DDBJ databases">
        <title>LHISI_Scaffold_Assembly.</title>
        <authorList>
            <person name="Stuart O.P."/>
            <person name="Cleave R."/>
            <person name="Magrath M.J.L."/>
            <person name="Mikheyev A.S."/>
        </authorList>
    </citation>
    <scope>NUCLEOTIDE SEQUENCE [LARGE SCALE GENOMIC DNA]</scope>
    <source>
        <strain evidence="1">Daus_M_001</strain>
        <tissue evidence="1">Leg muscle</tissue>
    </source>
</reference>
<dbReference type="Proteomes" id="UP001159363">
    <property type="component" value="Chromosome 4"/>
</dbReference>
<comment type="caution">
    <text evidence="1">The sequence shown here is derived from an EMBL/GenBank/DDBJ whole genome shotgun (WGS) entry which is preliminary data.</text>
</comment>
<protein>
    <submittedName>
        <fullName evidence="1">Uncharacterized protein</fullName>
    </submittedName>
</protein>
<dbReference type="EMBL" id="JARBHB010000005">
    <property type="protein sequence ID" value="KAJ8882517.1"/>
    <property type="molecule type" value="Genomic_DNA"/>
</dbReference>
<dbReference type="Gene3D" id="3.30.420.10">
    <property type="entry name" value="Ribonuclease H-like superfamily/Ribonuclease H"/>
    <property type="match status" value="1"/>
</dbReference>
<sequence length="112" mass="12477">MRNSLASELHRRRINRAKLWLKQNEATVDTAGGSLESAEEKVSGTSNLSTARLRWPSRLPDLSACEVSQWGYLQSSLNTRKIMFTTGNKGSYSTRGSSRAAKRAAICNVKFR</sequence>
<name>A0ABQ9HE54_9NEOP</name>
<gene>
    <name evidence="1" type="ORF">PR048_014328</name>
</gene>
<accession>A0ABQ9HE54</accession>
<proteinExistence type="predicted"/>
<evidence type="ECO:0000313" key="2">
    <source>
        <dbReference type="Proteomes" id="UP001159363"/>
    </source>
</evidence>
<dbReference type="InterPro" id="IPR036397">
    <property type="entry name" value="RNaseH_sf"/>
</dbReference>
<organism evidence="1 2">
    <name type="scientific">Dryococelus australis</name>
    <dbReference type="NCBI Taxonomy" id="614101"/>
    <lineage>
        <taxon>Eukaryota</taxon>
        <taxon>Metazoa</taxon>
        <taxon>Ecdysozoa</taxon>
        <taxon>Arthropoda</taxon>
        <taxon>Hexapoda</taxon>
        <taxon>Insecta</taxon>
        <taxon>Pterygota</taxon>
        <taxon>Neoptera</taxon>
        <taxon>Polyneoptera</taxon>
        <taxon>Phasmatodea</taxon>
        <taxon>Verophasmatodea</taxon>
        <taxon>Anareolatae</taxon>
        <taxon>Phasmatidae</taxon>
        <taxon>Eurycanthinae</taxon>
        <taxon>Dryococelus</taxon>
    </lineage>
</organism>
<keyword evidence="2" id="KW-1185">Reference proteome</keyword>
<evidence type="ECO:0000313" key="1">
    <source>
        <dbReference type="EMBL" id="KAJ8882517.1"/>
    </source>
</evidence>